<dbReference type="RefSeq" id="WP_274148811.1">
    <property type="nucleotide sequence ID" value="NZ_CP117811.1"/>
</dbReference>
<keyword evidence="1" id="KW-0472">Membrane</keyword>
<dbReference type="InterPro" id="IPR012373">
    <property type="entry name" value="Ferrdict_sens_TM"/>
</dbReference>
<sequence length="617" mass="70200">MKDLELLIDKCLHGEANEEDKNELKKLIDESDEAFEFYLESLEQQSELKEWAQNQKPEKNKVKSFQFYKYALAVAALFVLAFVLFTPIVNKPNLVLSIHSVSTNYKLIRNGEMIENANRIKKGDQILVGLGGQVRIDIAQQDSQIHLMENSSVNFVNRDCNYINLQQGEIRAKLEKQKVPFIIKTNEGEAEIIGTEFSLSDKGETQLWVSSGKVKLNRGAKDSVFVGAGQRIDTELFKLEEKRGSHIIPEIHQGVEYFYYANPSETLTLDADMDLLSNGIRNDFSYLTGAYDGYVRASHTAHSYVSHKPFLMVLKSYYKSELTGPQIFRVSSLRATNLRINEKLYKLNENGEISVDLKKGLNLIELRTIGGLEKDTGETLVNIQKQDDKNPYASLSMENLFYTSSEALADLTDLELQEALTCDLPLSGDFLDKSTGLEAEVFGEPQFVMDDEMGTVMELNSSNTKDYLVHTRADELGLNGSYTVTCRIYFNELMRSNTHDDAIFSTEFKAPVEGNSTLVLLIRRAHPYLAHLANDSISSVVMQEKKWYDLAFRFDRNTQSIFVDGDLVMSSNKHSKLYSKEKLQIGRWTRNFLKGRICDIRIYNRALSLNNIAHLYD</sequence>
<dbReference type="Gene3D" id="2.60.120.1440">
    <property type="match status" value="1"/>
</dbReference>
<dbReference type="PANTHER" id="PTHR30273:SF2">
    <property type="entry name" value="PROTEIN FECR"/>
    <property type="match status" value="1"/>
</dbReference>
<feature type="transmembrane region" description="Helical" evidence="1">
    <location>
        <begin position="67"/>
        <end position="89"/>
    </location>
</feature>
<evidence type="ECO:0000313" key="3">
    <source>
        <dbReference type="EMBL" id="WDE95341.1"/>
    </source>
</evidence>
<dbReference type="InterPro" id="IPR006860">
    <property type="entry name" value="FecR"/>
</dbReference>
<feature type="domain" description="FecR protein" evidence="2">
    <location>
        <begin position="128"/>
        <end position="215"/>
    </location>
</feature>
<dbReference type="Gene3D" id="2.60.120.200">
    <property type="match status" value="1"/>
</dbReference>
<evidence type="ECO:0000256" key="1">
    <source>
        <dbReference type="SAM" id="Phobius"/>
    </source>
</evidence>
<dbReference type="SUPFAM" id="SSF49899">
    <property type="entry name" value="Concanavalin A-like lectins/glucanases"/>
    <property type="match status" value="1"/>
</dbReference>
<dbReference type="PANTHER" id="PTHR30273">
    <property type="entry name" value="PERIPLASMIC SIGNAL SENSOR AND SIGMA FACTOR ACTIVATOR FECR-RELATED"/>
    <property type="match status" value="1"/>
</dbReference>
<proteinExistence type="predicted"/>
<name>A0ABY7VNK3_9BACT</name>
<keyword evidence="1" id="KW-1133">Transmembrane helix</keyword>
<reference evidence="3 4" key="1">
    <citation type="submission" date="2023-02" db="EMBL/GenBank/DDBJ databases">
        <title>Genome sequence of Lentisphaera profundi SAORIC-696.</title>
        <authorList>
            <person name="Kim e."/>
            <person name="Cho J.-C."/>
            <person name="Choi A."/>
            <person name="Kang I."/>
        </authorList>
    </citation>
    <scope>NUCLEOTIDE SEQUENCE [LARGE SCALE GENOMIC DNA]</scope>
    <source>
        <strain evidence="3 4">SAORIC-696</strain>
    </source>
</reference>
<dbReference type="Pfam" id="PF13385">
    <property type="entry name" value="Laminin_G_3"/>
    <property type="match status" value="1"/>
</dbReference>
<keyword evidence="1" id="KW-0812">Transmembrane</keyword>
<evidence type="ECO:0000259" key="2">
    <source>
        <dbReference type="Pfam" id="PF04773"/>
    </source>
</evidence>
<gene>
    <name evidence="3" type="ORF">PQO03_06355</name>
</gene>
<dbReference type="InterPro" id="IPR013320">
    <property type="entry name" value="ConA-like_dom_sf"/>
</dbReference>
<protein>
    <submittedName>
        <fullName evidence="3">FecR domain-containing protein</fullName>
    </submittedName>
</protein>
<dbReference type="EMBL" id="CP117811">
    <property type="protein sequence ID" value="WDE95341.1"/>
    <property type="molecule type" value="Genomic_DNA"/>
</dbReference>
<dbReference type="Proteomes" id="UP001214250">
    <property type="component" value="Chromosome 1"/>
</dbReference>
<accession>A0ABY7VNK3</accession>
<evidence type="ECO:0000313" key="4">
    <source>
        <dbReference type="Proteomes" id="UP001214250"/>
    </source>
</evidence>
<organism evidence="3 4">
    <name type="scientific">Lentisphaera profundi</name>
    <dbReference type="NCBI Taxonomy" id="1658616"/>
    <lineage>
        <taxon>Bacteria</taxon>
        <taxon>Pseudomonadati</taxon>
        <taxon>Lentisphaerota</taxon>
        <taxon>Lentisphaeria</taxon>
        <taxon>Lentisphaerales</taxon>
        <taxon>Lentisphaeraceae</taxon>
        <taxon>Lentisphaera</taxon>
    </lineage>
</organism>
<dbReference type="Pfam" id="PF04773">
    <property type="entry name" value="FecR"/>
    <property type="match status" value="1"/>
</dbReference>
<keyword evidence="4" id="KW-1185">Reference proteome</keyword>